<evidence type="ECO:0000256" key="2">
    <source>
        <dbReference type="ARBA" id="ARBA00023253"/>
    </source>
</evidence>
<evidence type="ECO:0000256" key="3">
    <source>
        <dbReference type="ARBA" id="ARBA00023277"/>
    </source>
</evidence>
<evidence type="ECO:0000256" key="1">
    <source>
        <dbReference type="ARBA" id="ARBA00022679"/>
    </source>
</evidence>
<name>A0A2A9NQ50_9AGAR</name>
<dbReference type="GO" id="GO:0006004">
    <property type="term" value="P:fucose metabolic process"/>
    <property type="evidence" value="ECO:0007669"/>
    <property type="project" value="UniProtKB-KW"/>
</dbReference>
<organism evidence="5 6">
    <name type="scientific">Amanita thiersii Skay4041</name>
    <dbReference type="NCBI Taxonomy" id="703135"/>
    <lineage>
        <taxon>Eukaryota</taxon>
        <taxon>Fungi</taxon>
        <taxon>Dikarya</taxon>
        <taxon>Basidiomycota</taxon>
        <taxon>Agaricomycotina</taxon>
        <taxon>Agaricomycetes</taxon>
        <taxon>Agaricomycetidae</taxon>
        <taxon>Agaricales</taxon>
        <taxon>Pluteineae</taxon>
        <taxon>Amanitaceae</taxon>
        <taxon>Amanita</taxon>
    </lineage>
</organism>
<keyword evidence="4" id="KW-0472">Membrane</keyword>
<reference evidence="5 6" key="1">
    <citation type="submission" date="2014-02" db="EMBL/GenBank/DDBJ databases">
        <title>Transposable element dynamics among asymbiotic and ectomycorrhizal Amanita fungi.</title>
        <authorList>
            <consortium name="DOE Joint Genome Institute"/>
            <person name="Hess J."/>
            <person name="Skrede I."/>
            <person name="Wolfe B."/>
            <person name="LaButti K."/>
            <person name="Ohm R.A."/>
            <person name="Grigoriev I.V."/>
            <person name="Pringle A."/>
        </authorList>
    </citation>
    <scope>NUCLEOTIDE SEQUENCE [LARGE SCALE GENOMIC DNA]</scope>
    <source>
        <strain evidence="5 6">SKay4041</strain>
    </source>
</reference>
<protein>
    <submittedName>
        <fullName evidence="5">Uncharacterized protein</fullName>
    </submittedName>
</protein>
<accession>A0A2A9NQ50</accession>
<keyword evidence="4" id="KW-1133">Transmembrane helix</keyword>
<sequence length="496" mass="57134">MNTRRSSSSGSRSASPDSYRDFLLGEQERGSTHARPYWYGSPKSKKRRYLYIAGGVVVLVVLSLLILQSWAPLPLPFSTSIAPTVTTPKDQSTRLESYVNGPPTTKFRDNLKPELKYITSWLDAGWTNDVITYMNLLYLATVTERIPVIGMFIPSHIGFEVESIDFGKVFDVPRLSKALNIPVLEWHEVKDRNSTETDELGCWNVWEAVQDREHKPRPSRLVDRLKLDISYTKAPTWVKILPNYEHDLHSSFFSLASLGFPEVRAESLVPPLESPINHARLPPDEHMLCYDYLYYTCSSHPFEFEYDFSPAWRFVGQHMRWAPELEKLADQYVRKAIGLSESDGPTPAYIAIHARHSDFKVWCEGDPFDGCFGTIPAISRRVEEVRQELREKKGLEIQHVIMTSDERNSTWWDQVREQGWLVLDHSHTVEDHGIWYPLLIDATIQSNGEGFIGTDHSTVSVVARRRVQSWRNGATRTVKWGNAHADDHRRRREFFI</sequence>
<evidence type="ECO:0000313" key="6">
    <source>
        <dbReference type="Proteomes" id="UP000242287"/>
    </source>
</evidence>
<dbReference type="InterPro" id="IPR045130">
    <property type="entry name" value="OFUT2-like"/>
</dbReference>
<feature type="transmembrane region" description="Helical" evidence="4">
    <location>
        <begin position="49"/>
        <end position="71"/>
    </location>
</feature>
<proteinExistence type="predicted"/>
<dbReference type="OrthoDB" id="423313at2759"/>
<dbReference type="PANTHER" id="PTHR13398:SF0">
    <property type="entry name" value="GDP-FUCOSE PROTEIN O-FUCOSYLTRANSFERASE 2"/>
    <property type="match status" value="1"/>
</dbReference>
<evidence type="ECO:0000256" key="4">
    <source>
        <dbReference type="SAM" id="Phobius"/>
    </source>
</evidence>
<dbReference type="Proteomes" id="UP000242287">
    <property type="component" value="Unassembled WGS sequence"/>
</dbReference>
<dbReference type="STRING" id="703135.A0A2A9NQ50"/>
<dbReference type="GO" id="GO:0046922">
    <property type="term" value="F:peptide-O-fucosyltransferase activity"/>
    <property type="evidence" value="ECO:0007669"/>
    <property type="project" value="InterPro"/>
</dbReference>
<dbReference type="EMBL" id="KZ302019">
    <property type="protein sequence ID" value="PFH49812.1"/>
    <property type="molecule type" value="Genomic_DNA"/>
</dbReference>
<keyword evidence="6" id="KW-1185">Reference proteome</keyword>
<dbReference type="Gene3D" id="3.40.50.11350">
    <property type="match status" value="1"/>
</dbReference>
<keyword evidence="4" id="KW-0812">Transmembrane</keyword>
<dbReference type="CDD" id="cd11296">
    <property type="entry name" value="O-FucT_like"/>
    <property type="match status" value="1"/>
</dbReference>
<dbReference type="AlphaFoldDB" id="A0A2A9NQ50"/>
<gene>
    <name evidence="5" type="ORF">AMATHDRAFT_146793</name>
</gene>
<keyword evidence="1" id="KW-0808">Transferase</keyword>
<dbReference type="PANTHER" id="PTHR13398">
    <property type="entry name" value="GDP-FUCOSE PROTEIN O-FUCOSYLTRANSFERASE 2"/>
    <property type="match status" value="1"/>
</dbReference>
<keyword evidence="3" id="KW-0119">Carbohydrate metabolism</keyword>
<evidence type="ECO:0000313" key="5">
    <source>
        <dbReference type="EMBL" id="PFH49812.1"/>
    </source>
</evidence>
<keyword evidence="2" id="KW-0294">Fucose metabolism</keyword>